<reference evidence="2 3" key="2">
    <citation type="submission" date="2013-11" db="EMBL/GenBank/DDBJ databases">
        <title>Whole genome shotgun sequence of Vibrio halioticoli NBRC 102217.</title>
        <authorList>
            <person name="Isaki S."/>
            <person name="Kimura A."/>
            <person name="Ohji S."/>
            <person name="Hosoyama A."/>
            <person name="Fujita N."/>
            <person name="Hashimoto M."/>
            <person name="Hosoyama Y."/>
            <person name="Yamazoe A."/>
        </authorList>
    </citation>
    <scope>NUCLEOTIDE SEQUENCE [LARGE SCALE GENOMIC DNA]</scope>
    <source>
        <strain evidence="2 3">NBRC 102217</strain>
    </source>
</reference>
<protein>
    <recommendedName>
        <fullName evidence="4">DUF2878 domain-containing protein</fullName>
    </recommendedName>
</protein>
<dbReference type="Proteomes" id="UP000017800">
    <property type="component" value="Unassembled WGS sequence"/>
</dbReference>
<keyword evidence="3" id="KW-1185">Reference proteome</keyword>
<keyword evidence="1" id="KW-1133">Transmembrane helix</keyword>
<keyword evidence="1" id="KW-0472">Membrane</keyword>
<keyword evidence="1" id="KW-0812">Transmembrane</keyword>
<dbReference type="AlphaFoldDB" id="V5FJY5"/>
<gene>
    <name evidence="2" type="ORF">VHA01S_018_00310</name>
</gene>
<comment type="caution">
    <text evidence="2">The sequence shown here is derived from an EMBL/GenBank/DDBJ whole genome shotgun (WGS) entry which is preliminary data.</text>
</comment>
<organism evidence="2 3">
    <name type="scientific">Vibrio halioticoli NBRC 102217</name>
    <dbReference type="NCBI Taxonomy" id="1219072"/>
    <lineage>
        <taxon>Bacteria</taxon>
        <taxon>Pseudomonadati</taxon>
        <taxon>Pseudomonadota</taxon>
        <taxon>Gammaproteobacteria</taxon>
        <taxon>Vibrionales</taxon>
        <taxon>Vibrionaceae</taxon>
        <taxon>Vibrio</taxon>
    </lineage>
</organism>
<dbReference type="OrthoDB" id="6522758at2"/>
<feature type="transmembrane region" description="Helical" evidence="1">
    <location>
        <begin position="105"/>
        <end position="128"/>
    </location>
</feature>
<proteinExistence type="predicted"/>
<dbReference type="InterPro" id="IPR021306">
    <property type="entry name" value="DUF2878"/>
</dbReference>
<evidence type="ECO:0000313" key="3">
    <source>
        <dbReference type="Proteomes" id="UP000017800"/>
    </source>
</evidence>
<accession>V5FJY5</accession>
<dbReference type="EMBL" id="BAUJ01000018">
    <property type="protein sequence ID" value="GAD89242.1"/>
    <property type="molecule type" value="Genomic_DNA"/>
</dbReference>
<evidence type="ECO:0008006" key="4">
    <source>
        <dbReference type="Google" id="ProtNLM"/>
    </source>
</evidence>
<evidence type="ECO:0000256" key="1">
    <source>
        <dbReference type="SAM" id="Phobius"/>
    </source>
</evidence>
<feature type="transmembrane region" description="Helical" evidence="1">
    <location>
        <begin position="28"/>
        <end position="44"/>
    </location>
</feature>
<reference evidence="2 3" key="1">
    <citation type="submission" date="2013-10" db="EMBL/GenBank/DDBJ databases">
        <authorList>
            <person name="Ichikawa N."/>
            <person name="Kimura A."/>
            <person name="Ohji S."/>
            <person name="Hosoyama A."/>
            <person name="Fujita N."/>
        </authorList>
    </citation>
    <scope>NUCLEOTIDE SEQUENCE [LARGE SCALE GENOMIC DNA]</scope>
    <source>
        <strain evidence="2 3">NBRC 102217</strain>
    </source>
</reference>
<evidence type="ECO:0000313" key="2">
    <source>
        <dbReference type="EMBL" id="GAD89242.1"/>
    </source>
</evidence>
<feature type="transmembrane region" description="Helical" evidence="1">
    <location>
        <begin position="140"/>
        <end position="164"/>
    </location>
</feature>
<feature type="transmembrane region" description="Helical" evidence="1">
    <location>
        <begin position="80"/>
        <end position="98"/>
    </location>
</feature>
<feature type="transmembrane region" description="Helical" evidence="1">
    <location>
        <begin position="51"/>
        <end position="74"/>
    </location>
</feature>
<dbReference type="Pfam" id="PF11086">
    <property type="entry name" value="DUF2878"/>
    <property type="match status" value="1"/>
</dbReference>
<name>V5FJY5_9VIBR</name>
<dbReference type="eggNOG" id="ENOG50323W3">
    <property type="taxonomic scope" value="Bacteria"/>
</dbReference>
<sequence length="179" mass="20277">MNKQLLLISVWFQCLWFLAVIGQQSTQLLLLVGVIATVVWSYRYRGIPLSWLFMIVSVGVAMDVMHGFTGLFVFSSTPTAGIPLWLALLWISFAWYAYHMRTLLIRFPFAIVCMVGALGAAASYFAGLQLGAVQWPYSNTMTFVIITLEWALVFALIIYSLNVLEKRRHGVKPHETRPN</sequence>